<dbReference type="EMBL" id="JARO02019749">
    <property type="protein sequence ID" value="KPP56645.1"/>
    <property type="molecule type" value="Genomic_DNA"/>
</dbReference>
<evidence type="ECO:0000313" key="2">
    <source>
        <dbReference type="Proteomes" id="UP000034805"/>
    </source>
</evidence>
<feature type="non-terminal residue" evidence="1">
    <location>
        <position position="139"/>
    </location>
</feature>
<dbReference type="AlphaFoldDB" id="A0A0P7UAE3"/>
<accession>A0A0P7UAE3</accession>
<dbReference type="Proteomes" id="UP000034805">
    <property type="component" value="Unassembled WGS sequence"/>
</dbReference>
<protein>
    <submittedName>
        <fullName evidence="1">Uncharacterized protein</fullName>
    </submittedName>
</protein>
<organism evidence="1 2">
    <name type="scientific">Scleropages formosus</name>
    <name type="common">Asian bonytongue</name>
    <name type="synonym">Osteoglossum formosum</name>
    <dbReference type="NCBI Taxonomy" id="113540"/>
    <lineage>
        <taxon>Eukaryota</taxon>
        <taxon>Metazoa</taxon>
        <taxon>Chordata</taxon>
        <taxon>Craniata</taxon>
        <taxon>Vertebrata</taxon>
        <taxon>Euteleostomi</taxon>
        <taxon>Actinopterygii</taxon>
        <taxon>Neopterygii</taxon>
        <taxon>Teleostei</taxon>
        <taxon>Osteoglossocephala</taxon>
        <taxon>Osteoglossomorpha</taxon>
        <taxon>Osteoglossiformes</taxon>
        <taxon>Osteoglossidae</taxon>
        <taxon>Scleropages</taxon>
    </lineage>
</organism>
<gene>
    <name evidence="1" type="ORF">Z043_125721</name>
</gene>
<evidence type="ECO:0000313" key="1">
    <source>
        <dbReference type="EMBL" id="KPP56645.1"/>
    </source>
</evidence>
<name>A0A0P7UAE3_SCLFO</name>
<reference evidence="1 2" key="1">
    <citation type="submission" date="2015-08" db="EMBL/GenBank/DDBJ databases">
        <title>The genome of the Asian arowana (Scleropages formosus).</title>
        <authorList>
            <person name="Tan M.H."/>
            <person name="Gan H.M."/>
            <person name="Croft L.J."/>
            <person name="Austin C.M."/>
        </authorList>
    </citation>
    <scope>NUCLEOTIDE SEQUENCE [LARGE SCALE GENOMIC DNA]</scope>
    <source>
        <strain evidence="1">Aro1</strain>
    </source>
</reference>
<proteinExistence type="predicted"/>
<comment type="caution">
    <text evidence="1">The sequence shown here is derived from an EMBL/GenBank/DDBJ whole genome shotgun (WGS) entry which is preliminary data.</text>
</comment>
<sequence length="139" mass="15123">MRRELTLLHTLTHIPVHKGSLGIHQIKLVVQASPGLCDGGRVAQHAHSPLNLGQVSTWNHSRGLVVNANLETSGTPVHKLDGALRLDGGYGSVHIFGHHVTAVQQAARHVLAVTRVTFHHLIGRLKARIGDLSHRKLLM</sequence>